<evidence type="ECO:0000313" key="1">
    <source>
        <dbReference type="EMBL" id="GBE81119.1"/>
    </source>
</evidence>
<accession>A0A401GG26</accession>
<dbReference type="GeneID" id="38778036"/>
<dbReference type="Proteomes" id="UP000287166">
    <property type="component" value="Unassembled WGS sequence"/>
</dbReference>
<dbReference type="InParanoid" id="A0A401GG26"/>
<proteinExistence type="predicted"/>
<keyword evidence="2" id="KW-1185">Reference proteome</keyword>
<reference evidence="1 2" key="1">
    <citation type="journal article" date="2018" name="Sci. Rep.">
        <title>Genome sequence of the cauliflower mushroom Sparassis crispa (Hanabiratake) and its association with beneficial usage.</title>
        <authorList>
            <person name="Kiyama R."/>
            <person name="Furutani Y."/>
            <person name="Kawaguchi K."/>
            <person name="Nakanishi T."/>
        </authorList>
    </citation>
    <scope>NUCLEOTIDE SEQUENCE [LARGE SCALE GENOMIC DNA]</scope>
</reference>
<protein>
    <submittedName>
        <fullName evidence="1">Uncharacterized protein</fullName>
    </submittedName>
</protein>
<organism evidence="1 2">
    <name type="scientific">Sparassis crispa</name>
    <dbReference type="NCBI Taxonomy" id="139825"/>
    <lineage>
        <taxon>Eukaryota</taxon>
        <taxon>Fungi</taxon>
        <taxon>Dikarya</taxon>
        <taxon>Basidiomycota</taxon>
        <taxon>Agaricomycotina</taxon>
        <taxon>Agaricomycetes</taxon>
        <taxon>Polyporales</taxon>
        <taxon>Sparassidaceae</taxon>
        <taxon>Sparassis</taxon>
    </lineage>
</organism>
<dbReference type="EMBL" id="BFAD01000003">
    <property type="protein sequence ID" value="GBE81119.1"/>
    <property type="molecule type" value="Genomic_DNA"/>
</dbReference>
<dbReference type="AlphaFoldDB" id="A0A401GG26"/>
<comment type="caution">
    <text evidence="1">The sequence shown here is derived from an EMBL/GenBank/DDBJ whole genome shotgun (WGS) entry which is preliminary data.</text>
</comment>
<gene>
    <name evidence="1" type="ORF">SCP_0308450</name>
</gene>
<name>A0A401GG26_9APHY</name>
<sequence>MKFPGIGGEHTEACAPVDGGRLRYVRRPLPLLVASSNGDAGWYLSIIAGQSTTQNKMKPHEYNYLPKVLRSTRVSHTDAEKMRRLVGQTNSDGEAVDSGRKAVEAVAPDRPRRAQVQQIRAYRLTTLAPELPCAPLLIVWAGNRWKEDVTLPRRSFMNAECPCGTSSVGSSWMYGGAVCDVDPSTMSPRLVNMYAFHTDHVYA</sequence>
<evidence type="ECO:0000313" key="2">
    <source>
        <dbReference type="Proteomes" id="UP000287166"/>
    </source>
</evidence>
<dbReference type="RefSeq" id="XP_027612032.1">
    <property type="nucleotide sequence ID" value="XM_027756231.1"/>
</dbReference>